<dbReference type="Proteomes" id="UP000654670">
    <property type="component" value="Unassembled WGS sequence"/>
</dbReference>
<dbReference type="SUPFAM" id="SSF48208">
    <property type="entry name" value="Six-hairpin glycosidases"/>
    <property type="match status" value="1"/>
</dbReference>
<evidence type="ECO:0000313" key="2">
    <source>
        <dbReference type="Proteomes" id="UP000654670"/>
    </source>
</evidence>
<dbReference type="InterPro" id="IPR008928">
    <property type="entry name" value="6-hairpin_glycosidase_sf"/>
</dbReference>
<protein>
    <submittedName>
        <fullName evidence="1">Glycosyl transferase</fullName>
    </submittedName>
</protein>
<gene>
    <name evidence="1" type="ORF">GCM10007968_24200</name>
</gene>
<comment type="caution">
    <text evidence="1">The sequence shown here is derived from an EMBL/GenBank/DDBJ whole genome shotgun (WGS) entry which is preliminary data.</text>
</comment>
<proteinExistence type="predicted"/>
<evidence type="ECO:0000313" key="1">
    <source>
        <dbReference type="EMBL" id="GGL59361.1"/>
    </source>
</evidence>
<dbReference type="AlphaFoldDB" id="A0A917S644"/>
<organism evidence="1 2">
    <name type="scientific">Sporolactobacillus putidus</name>
    <dbReference type="NCBI Taxonomy" id="492735"/>
    <lineage>
        <taxon>Bacteria</taxon>
        <taxon>Bacillati</taxon>
        <taxon>Bacillota</taxon>
        <taxon>Bacilli</taxon>
        <taxon>Bacillales</taxon>
        <taxon>Sporolactobacillaceae</taxon>
        <taxon>Sporolactobacillus</taxon>
    </lineage>
</organism>
<dbReference type="GO" id="GO:0016740">
    <property type="term" value="F:transferase activity"/>
    <property type="evidence" value="ECO:0007669"/>
    <property type="project" value="UniProtKB-KW"/>
</dbReference>
<dbReference type="EMBL" id="BMOK01000011">
    <property type="protein sequence ID" value="GGL59361.1"/>
    <property type="molecule type" value="Genomic_DNA"/>
</dbReference>
<keyword evidence="1" id="KW-0808">Transferase</keyword>
<sequence>MLPIRVNFSHLERMTDDTGLLEHAIGNIPRRAEGYTTDDNARALWTVSEWFHLLSRESESNHKEDAEKLLRLSHVYLAFLTWTQQPDGHFYNNYAYNRKKEREMPSDDCLGRTLWGMAVASIRLPHPDSRFAAKTAFRKGMKAIEQLTHPRGQAYTLSALSTLLLSAQQENQPDPFDTFIKSEAPGEIWLLEKKLIGLYQQNTGASWHWFEPMMTYGNGVLPWALLQSHRITGNQDALRIAHESLDFLIQKMVSADGVVHPIGNKGWCTPEAQSKWDQQPLEVMALALAAEAAAKSVNPEKYLDVIKACRSWFYGENDLHMPAANLEEGGGYDGLRPDGINRNQGAESTLSYLLTELIYTRTLLTSNRGDKIEIQTV</sequence>
<name>A0A917S644_9BACL</name>
<keyword evidence="2" id="KW-1185">Reference proteome</keyword>
<accession>A0A917S644</accession>
<reference evidence="1" key="1">
    <citation type="journal article" date="2014" name="Int. J. Syst. Evol. Microbiol.">
        <title>Complete genome sequence of Corynebacterium casei LMG S-19264T (=DSM 44701T), isolated from a smear-ripened cheese.</title>
        <authorList>
            <consortium name="US DOE Joint Genome Institute (JGI-PGF)"/>
            <person name="Walter F."/>
            <person name="Albersmeier A."/>
            <person name="Kalinowski J."/>
            <person name="Ruckert C."/>
        </authorList>
    </citation>
    <scope>NUCLEOTIDE SEQUENCE</scope>
    <source>
        <strain evidence="1">JCM 15325</strain>
    </source>
</reference>
<dbReference type="GO" id="GO:0005975">
    <property type="term" value="P:carbohydrate metabolic process"/>
    <property type="evidence" value="ECO:0007669"/>
    <property type="project" value="InterPro"/>
</dbReference>
<dbReference type="RefSeq" id="WP_229727599.1">
    <property type="nucleotide sequence ID" value="NZ_BMOK01000011.1"/>
</dbReference>
<reference evidence="1" key="2">
    <citation type="submission" date="2020-09" db="EMBL/GenBank/DDBJ databases">
        <authorList>
            <person name="Sun Q."/>
            <person name="Ohkuma M."/>
        </authorList>
    </citation>
    <scope>NUCLEOTIDE SEQUENCE</scope>
    <source>
        <strain evidence="1">JCM 15325</strain>
    </source>
</reference>